<evidence type="ECO:0000256" key="1">
    <source>
        <dbReference type="SAM" id="MobiDB-lite"/>
    </source>
</evidence>
<protein>
    <submittedName>
        <fullName evidence="2">Uncharacterized protein</fullName>
    </submittedName>
</protein>
<sequence>MTPYKPDRTAGRNLGDPGMGNDLTLCRSRSSGESVADQTAAITPAPPPDAVMRAVNPIMRYLLRTPLVGGLRQQFMVLSFRGRKTGREFAVPVSARHIDGDLYALIGSVWKVNFRGGASVRVLHDGVERSMRGELVEDQAATASLFHRCAQSYGVKRAQRMMGLRFRDNRVPTLAEFTDAIEVNKLAAIRFTPA</sequence>
<dbReference type="EMBL" id="AP022595">
    <property type="protein sequence ID" value="BBY59270.1"/>
    <property type="molecule type" value="Genomic_DNA"/>
</dbReference>
<proteinExistence type="predicted"/>
<reference evidence="2 3" key="1">
    <citation type="journal article" date="2019" name="Emerg. Microbes Infect.">
        <title>Comprehensive subspecies identification of 175 nontuberculous mycobacteria species based on 7547 genomic profiles.</title>
        <authorList>
            <person name="Matsumoto Y."/>
            <person name="Kinjo T."/>
            <person name="Motooka D."/>
            <person name="Nabeya D."/>
            <person name="Jung N."/>
            <person name="Uechi K."/>
            <person name="Horii T."/>
            <person name="Iida T."/>
            <person name="Fujita J."/>
            <person name="Nakamura S."/>
        </authorList>
    </citation>
    <scope>NUCLEOTIDE SEQUENCE [LARGE SCALE GENOMIC DNA]</scope>
    <source>
        <strain evidence="2 3">JCM 30395</strain>
    </source>
</reference>
<evidence type="ECO:0000313" key="2">
    <source>
        <dbReference type="EMBL" id="BBY59270.1"/>
    </source>
</evidence>
<name>A0A7I7SRR5_9MYCO</name>
<dbReference type="InterPro" id="IPR012349">
    <property type="entry name" value="Split_barrel_FMN-bd"/>
</dbReference>
<dbReference type="AlphaFoldDB" id="A0A7I7SRR5"/>
<dbReference type="Gene3D" id="2.30.110.10">
    <property type="entry name" value="Electron Transport, Fmn-binding Protein, Chain A"/>
    <property type="match status" value="1"/>
</dbReference>
<dbReference type="Proteomes" id="UP000466445">
    <property type="component" value="Chromosome"/>
</dbReference>
<evidence type="ECO:0000313" key="3">
    <source>
        <dbReference type="Proteomes" id="UP000466445"/>
    </source>
</evidence>
<accession>A0A7I7SRR5</accession>
<dbReference type="KEGG" id="msar:MSAR_24060"/>
<feature type="compositionally biased region" description="Basic and acidic residues" evidence="1">
    <location>
        <begin position="1"/>
        <end position="10"/>
    </location>
</feature>
<keyword evidence="3" id="KW-1185">Reference proteome</keyword>
<gene>
    <name evidence="2" type="ORF">MSAR_24060</name>
</gene>
<organism evidence="2 3">
    <name type="scientific">Mycolicibacterium sarraceniae</name>
    <dbReference type="NCBI Taxonomy" id="1534348"/>
    <lineage>
        <taxon>Bacteria</taxon>
        <taxon>Bacillati</taxon>
        <taxon>Actinomycetota</taxon>
        <taxon>Actinomycetes</taxon>
        <taxon>Mycobacteriales</taxon>
        <taxon>Mycobacteriaceae</taxon>
        <taxon>Mycolicibacterium</taxon>
    </lineage>
</organism>
<feature type="region of interest" description="Disordered" evidence="1">
    <location>
        <begin position="1"/>
        <end position="48"/>
    </location>
</feature>